<keyword evidence="9" id="KW-0031">Aminopeptidase</keyword>
<evidence type="ECO:0000256" key="4">
    <source>
        <dbReference type="ARBA" id="ARBA00012574"/>
    </source>
</evidence>
<feature type="domain" description="Aminopeptidase P N-terminal" evidence="8">
    <location>
        <begin position="1"/>
        <end position="137"/>
    </location>
</feature>
<evidence type="ECO:0000313" key="9">
    <source>
        <dbReference type="EMBL" id="MDO8054567.1"/>
    </source>
</evidence>
<dbReference type="InterPro" id="IPR007865">
    <property type="entry name" value="Aminopep_P_N"/>
</dbReference>
<evidence type="ECO:0000256" key="3">
    <source>
        <dbReference type="ARBA" id="ARBA00008766"/>
    </source>
</evidence>
<dbReference type="PANTHER" id="PTHR43226">
    <property type="entry name" value="XAA-PRO AMINOPEPTIDASE 3"/>
    <property type="match status" value="1"/>
</dbReference>
<name>A0A9K3WST7_9MOLU</name>
<dbReference type="InterPro" id="IPR036005">
    <property type="entry name" value="Creatinase/aminopeptidase-like"/>
</dbReference>
<dbReference type="SMART" id="SM01011">
    <property type="entry name" value="AMP_N"/>
    <property type="match status" value="1"/>
</dbReference>
<dbReference type="InterPro" id="IPR000994">
    <property type="entry name" value="Pept_M24"/>
</dbReference>
<dbReference type="GO" id="GO:0070006">
    <property type="term" value="F:metalloaminopeptidase activity"/>
    <property type="evidence" value="ECO:0007669"/>
    <property type="project" value="InterPro"/>
</dbReference>
<evidence type="ECO:0000256" key="5">
    <source>
        <dbReference type="ARBA" id="ARBA00022723"/>
    </source>
</evidence>
<accession>A0A9K3WST7</accession>
<dbReference type="EC" id="3.4.11.9" evidence="4"/>
<dbReference type="SUPFAM" id="SSF55920">
    <property type="entry name" value="Creatinase/aminopeptidase"/>
    <property type="match status" value="1"/>
</dbReference>
<protein>
    <recommendedName>
        <fullName evidence="4">Xaa-Pro aminopeptidase</fullName>
        <ecNumber evidence="4">3.4.11.9</ecNumber>
    </recommendedName>
</protein>
<keyword evidence="5" id="KW-0479">Metal-binding</keyword>
<dbReference type="InterPro" id="IPR052433">
    <property type="entry name" value="X-Pro_dipept-like"/>
</dbReference>
<evidence type="ECO:0000256" key="1">
    <source>
        <dbReference type="ARBA" id="ARBA00001424"/>
    </source>
</evidence>
<dbReference type="EMBL" id="JAOSIW010000010">
    <property type="protein sequence ID" value="MDO8054567.1"/>
    <property type="molecule type" value="Genomic_DNA"/>
</dbReference>
<evidence type="ECO:0000256" key="2">
    <source>
        <dbReference type="ARBA" id="ARBA00001936"/>
    </source>
</evidence>
<gene>
    <name evidence="9" type="ORF">OC696_01645</name>
</gene>
<evidence type="ECO:0000256" key="6">
    <source>
        <dbReference type="ARBA" id="ARBA00022801"/>
    </source>
</evidence>
<keyword evidence="10" id="KW-1185">Reference proteome</keyword>
<dbReference type="AlphaFoldDB" id="A0A9K3WST7"/>
<proteinExistence type="inferred from homology"/>
<keyword evidence="6" id="KW-0378">Hydrolase</keyword>
<dbReference type="Proteomes" id="UP001170651">
    <property type="component" value="Unassembled WGS sequence"/>
</dbReference>
<evidence type="ECO:0000256" key="7">
    <source>
        <dbReference type="ARBA" id="ARBA00023211"/>
    </source>
</evidence>
<dbReference type="Gene3D" id="3.40.350.10">
    <property type="entry name" value="Creatinase/prolidase N-terminal domain"/>
    <property type="match status" value="1"/>
</dbReference>
<keyword evidence="9" id="KW-0645">Protease</keyword>
<comment type="caution">
    <text evidence="9">The sequence shown here is derived from an EMBL/GenBank/DDBJ whole genome shotgun (WGS) entry which is preliminary data.</text>
</comment>
<sequence length="410" mass="48148">MFSNNRNRFFKCINDNSIALFYSGHSHYKSGDQLFPFEVNKNFYYLTGIQQDGSILILIKKSSMQKTFLFIPNINPIHKLWNDDQLNKEQITNISKISCNNIYEMKDFNVWLNQQICEFKSLSPKVYFDIPYYHKKYYCWGYEQIYKFLSSWPWIEIANSSPILLNLRKQKNNEEINYIKHAIDIHYHSLIYTFNNLKKCQYEFEISAHFHYFLEMQKAKNAFETIVASGKNALILHYNKNNSKLNDEDICLMDAGVVINNYSSDITRCFPLKHKFTSIQNQIYDLVLNTNKILINWVKPEHSMQDLNRYGKQILAQGMLKLGFVEKIENYFYHSISHYLGLDTHDVLGISPEEPIGENSVISIEPGLYIEHLNLGIRIEDNIIVKKQGNINLSAKIPKEIAEIESLIIK</sequence>
<dbReference type="Gene3D" id="3.90.230.10">
    <property type="entry name" value="Creatinase/methionine aminopeptidase superfamily"/>
    <property type="match status" value="1"/>
</dbReference>
<dbReference type="RefSeq" id="WP_213680449.1">
    <property type="nucleotide sequence ID" value="NZ_JALQCT010000011.1"/>
</dbReference>
<dbReference type="InterPro" id="IPR029149">
    <property type="entry name" value="Creatin/AminoP/Spt16_N"/>
</dbReference>
<comment type="catalytic activity">
    <reaction evidence="1">
        <text>Release of any N-terminal amino acid, including proline, that is linked to proline, even from a dipeptide or tripeptide.</text>
        <dbReference type="EC" id="3.4.11.9"/>
    </reaction>
</comment>
<reference evidence="9 10" key="1">
    <citation type="journal article" date="2023" name="Int. J. Syst. Evol. Microbiol.">
        <title>The observation of taxonomic boundaries for the 16SrII and 16SrXXV phytoplasmas using genome-based delimitation.</title>
        <authorList>
            <person name="Rodrigues Jardim B."/>
            <person name="Tran-Nguyen L.T.T."/>
            <person name="Gambley C."/>
            <person name="Al-Sadi A.M."/>
            <person name="Al-Subhi A.M."/>
            <person name="Foissac X."/>
            <person name="Salar P."/>
            <person name="Cai H."/>
            <person name="Yang J.Y."/>
            <person name="Davis R."/>
            <person name="Jones L."/>
            <person name="Rodoni B."/>
            <person name="Constable F.E."/>
        </authorList>
    </citation>
    <scope>NUCLEOTIDE SEQUENCE [LARGE SCALE GENOMIC DNA]</scope>
    <source>
        <strain evidence="9">BAWM-OMN-P26</strain>
    </source>
</reference>
<evidence type="ECO:0000259" key="8">
    <source>
        <dbReference type="SMART" id="SM01011"/>
    </source>
</evidence>
<keyword evidence="7" id="KW-0464">Manganese</keyword>
<comment type="cofactor">
    <cofactor evidence="2">
        <name>Mn(2+)</name>
        <dbReference type="ChEBI" id="CHEBI:29035"/>
    </cofactor>
</comment>
<dbReference type="Pfam" id="PF05195">
    <property type="entry name" value="AMP_N"/>
    <property type="match status" value="1"/>
</dbReference>
<dbReference type="GO" id="GO:0030145">
    <property type="term" value="F:manganese ion binding"/>
    <property type="evidence" value="ECO:0007669"/>
    <property type="project" value="InterPro"/>
</dbReference>
<dbReference type="GO" id="GO:0005829">
    <property type="term" value="C:cytosol"/>
    <property type="evidence" value="ECO:0007669"/>
    <property type="project" value="TreeGrafter"/>
</dbReference>
<organism evidence="9 10">
    <name type="scientific">Candidatus Phytoplasma australasiaticum subsp. australasiaticum</name>
    <dbReference type="NCBI Taxonomy" id="2832407"/>
    <lineage>
        <taxon>Bacteria</taxon>
        <taxon>Bacillati</taxon>
        <taxon>Mycoplasmatota</taxon>
        <taxon>Mollicutes</taxon>
        <taxon>Acholeplasmatales</taxon>
        <taxon>Acholeplasmataceae</taxon>
        <taxon>Candidatus Phytoplasma</taxon>
        <taxon>16SrII (Peanut WB group)</taxon>
        <taxon>Candidatus Phytoplasma australasiaticum</taxon>
    </lineage>
</organism>
<dbReference type="Pfam" id="PF00557">
    <property type="entry name" value="Peptidase_M24"/>
    <property type="match status" value="1"/>
</dbReference>
<comment type="similarity">
    <text evidence="3">Belongs to the peptidase M24B family.</text>
</comment>
<dbReference type="GO" id="GO:0006508">
    <property type="term" value="P:proteolysis"/>
    <property type="evidence" value="ECO:0007669"/>
    <property type="project" value="TreeGrafter"/>
</dbReference>
<dbReference type="SUPFAM" id="SSF53092">
    <property type="entry name" value="Creatinase/prolidase N-terminal domain"/>
    <property type="match status" value="1"/>
</dbReference>
<evidence type="ECO:0000313" key="10">
    <source>
        <dbReference type="Proteomes" id="UP001170651"/>
    </source>
</evidence>
<dbReference type="PANTHER" id="PTHR43226:SF4">
    <property type="entry name" value="XAA-PRO AMINOPEPTIDASE 3"/>
    <property type="match status" value="1"/>
</dbReference>